<dbReference type="PROSITE" id="PS00369">
    <property type="entry name" value="PTS_HPR_HIS"/>
    <property type="match status" value="1"/>
</dbReference>
<dbReference type="SUPFAM" id="SSF55594">
    <property type="entry name" value="HPr-like"/>
    <property type="match status" value="1"/>
</dbReference>
<dbReference type="EMBL" id="FNOU01000005">
    <property type="protein sequence ID" value="SDX69274.1"/>
    <property type="molecule type" value="Genomic_DNA"/>
</dbReference>
<name>A0A1H3DUC7_EUBBA</name>
<evidence type="ECO:0000313" key="8">
    <source>
        <dbReference type="Proteomes" id="UP000199652"/>
    </source>
</evidence>
<dbReference type="InterPro" id="IPR050399">
    <property type="entry name" value="HPr"/>
</dbReference>
<keyword evidence="8" id="KW-1185">Reference proteome</keyword>
<evidence type="ECO:0000259" key="6">
    <source>
        <dbReference type="PROSITE" id="PS51350"/>
    </source>
</evidence>
<dbReference type="NCBIfam" id="TIGR01003">
    <property type="entry name" value="PTS_HPr_family"/>
    <property type="match status" value="1"/>
</dbReference>
<dbReference type="Proteomes" id="UP000199652">
    <property type="component" value="Unassembled WGS sequence"/>
</dbReference>
<dbReference type="InterPro" id="IPR000032">
    <property type="entry name" value="HPr-like"/>
</dbReference>
<accession>A0A1H3DUC7</accession>
<dbReference type="PROSITE" id="PS51350">
    <property type="entry name" value="PTS_HPR_DOM"/>
    <property type="match status" value="1"/>
</dbReference>
<dbReference type="AlphaFoldDB" id="A0A1H3DUC7"/>
<evidence type="ECO:0000256" key="1">
    <source>
        <dbReference type="ARBA" id="ARBA00003681"/>
    </source>
</evidence>
<dbReference type="Pfam" id="PF00381">
    <property type="entry name" value="PTS-HPr"/>
    <property type="match status" value="1"/>
</dbReference>
<dbReference type="Gene3D" id="3.30.1340.10">
    <property type="entry name" value="HPr-like"/>
    <property type="match status" value="1"/>
</dbReference>
<dbReference type="InterPro" id="IPR001020">
    <property type="entry name" value="PTS_HPr_His_P_site"/>
</dbReference>
<dbReference type="PANTHER" id="PTHR33705">
    <property type="entry name" value="PHOSPHOCARRIER PROTEIN HPR"/>
    <property type="match status" value="1"/>
</dbReference>
<dbReference type="PANTHER" id="PTHR33705:SF1">
    <property type="entry name" value="PHOSPHOCARRIER PROTEIN HPR"/>
    <property type="match status" value="1"/>
</dbReference>
<dbReference type="InterPro" id="IPR035895">
    <property type="entry name" value="HPr-like_sf"/>
</dbReference>
<feature type="domain" description="HPr" evidence="6">
    <location>
        <begin position="1"/>
        <end position="91"/>
    </location>
</feature>
<dbReference type="PRINTS" id="PR00107">
    <property type="entry name" value="PHOSPHOCPHPR"/>
</dbReference>
<dbReference type="CDD" id="cd00367">
    <property type="entry name" value="PTS-HPr_like"/>
    <property type="match status" value="1"/>
</dbReference>
<evidence type="ECO:0000256" key="2">
    <source>
        <dbReference type="ARBA" id="ARBA00020422"/>
    </source>
</evidence>
<dbReference type="RefSeq" id="WP_090244034.1">
    <property type="nucleotide sequence ID" value="NZ_FNOU01000005.1"/>
</dbReference>
<organism evidence="7 8">
    <name type="scientific">Eubacterium barkeri</name>
    <name type="common">Clostridium barkeri</name>
    <dbReference type="NCBI Taxonomy" id="1528"/>
    <lineage>
        <taxon>Bacteria</taxon>
        <taxon>Bacillati</taxon>
        <taxon>Bacillota</taxon>
        <taxon>Clostridia</taxon>
        <taxon>Eubacteriales</taxon>
        <taxon>Eubacteriaceae</taxon>
        <taxon>Eubacterium</taxon>
    </lineage>
</organism>
<evidence type="ECO:0000313" key="7">
    <source>
        <dbReference type="EMBL" id="SDX69274.1"/>
    </source>
</evidence>
<comment type="function">
    <text evidence="1">General (non sugar-specific) component of the phosphoenolpyruvate-dependent sugar phosphotransferase system (sugar PTS). This major carbohydrate active-transport system catalyzes the phosphorylation of incoming sugar substrates concomitantly with their translocation across the cell membrane. The phosphoryl group from phosphoenolpyruvate (PEP) is transferred to the phosphoryl carrier protein HPr by enzyme I. Phospho-HPr then transfers it to the PTS EIIA domain.</text>
</comment>
<evidence type="ECO:0000256" key="5">
    <source>
        <dbReference type="ARBA" id="ARBA00033055"/>
    </source>
</evidence>
<keyword evidence="3" id="KW-0813">Transport</keyword>
<dbReference type="OrthoDB" id="9809047at2"/>
<dbReference type="STRING" id="1528.SAMN04488579_105116"/>
<reference evidence="8" key="1">
    <citation type="submission" date="2016-10" db="EMBL/GenBank/DDBJ databases">
        <authorList>
            <person name="Varghese N."/>
            <person name="Submissions S."/>
        </authorList>
    </citation>
    <scope>NUCLEOTIDE SEQUENCE [LARGE SCALE GENOMIC DNA]</scope>
    <source>
        <strain evidence="8">VPI 5359</strain>
    </source>
</reference>
<keyword evidence="4" id="KW-0762">Sugar transport</keyword>
<gene>
    <name evidence="7" type="ORF">SAMN04488579_105116</name>
</gene>
<evidence type="ECO:0000256" key="3">
    <source>
        <dbReference type="ARBA" id="ARBA00022448"/>
    </source>
</evidence>
<sequence length="91" mass="9653">MYAKEVKVVNPTGLHARPAAEFTKVAGQYQADLTITRMTEPSKEGNAKSVINVMSMTLTMGTRIKITGNGPDEVEAVDALVALVEGGFGEV</sequence>
<proteinExistence type="predicted"/>
<evidence type="ECO:0000256" key="4">
    <source>
        <dbReference type="ARBA" id="ARBA00022597"/>
    </source>
</evidence>
<protein>
    <recommendedName>
        <fullName evidence="2">Phosphocarrier protein HPr</fullName>
    </recommendedName>
    <alternativeName>
        <fullName evidence="5">Histidine-containing protein</fullName>
    </alternativeName>
</protein>